<evidence type="ECO:0000313" key="2">
    <source>
        <dbReference type="EMBL" id="KAJ1160464.1"/>
    </source>
</evidence>
<dbReference type="Proteomes" id="UP001066276">
    <property type="component" value="Chromosome 4_2"/>
</dbReference>
<organism evidence="2 3">
    <name type="scientific">Pleurodeles waltl</name>
    <name type="common">Iberian ribbed newt</name>
    <dbReference type="NCBI Taxonomy" id="8319"/>
    <lineage>
        <taxon>Eukaryota</taxon>
        <taxon>Metazoa</taxon>
        <taxon>Chordata</taxon>
        <taxon>Craniata</taxon>
        <taxon>Vertebrata</taxon>
        <taxon>Euteleostomi</taxon>
        <taxon>Amphibia</taxon>
        <taxon>Batrachia</taxon>
        <taxon>Caudata</taxon>
        <taxon>Salamandroidea</taxon>
        <taxon>Salamandridae</taxon>
        <taxon>Pleurodelinae</taxon>
        <taxon>Pleurodeles</taxon>
    </lineage>
</organism>
<feature type="region of interest" description="Disordered" evidence="1">
    <location>
        <begin position="1"/>
        <end position="24"/>
    </location>
</feature>
<evidence type="ECO:0000313" key="3">
    <source>
        <dbReference type="Proteomes" id="UP001066276"/>
    </source>
</evidence>
<evidence type="ECO:0000256" key="1">
    <source>
        <dbReference type="SAM" id="MobiDB-lite"/>
    </source>
</evidence>
<comment type="caution">
    <text evidence="2">The sequence shown here is derived from an EMBL/GenBank/DDBJ whole genome shotgun (WGS) entry which is preliminary data.</text>
</comment>
<dbReference type="AlphaFoldDB" id="A0AAV7S7H4"/>
<keyword evidence="3" id="KW-1185">Reference proteome</keyword>
<feature type="compositionally biased region" description="Low complexity" evidence="1">
    <location>
        <begin position="110"/>
        <end position="125"/>
    </location>
</feature>
<gene>
    <name evidence="2" type="ORF">NDU88_000966</name>
</gene>
<protein>
    <submittedName>
        <fullName evidence="2">Uncharacterized protein</fullName>
    </submittedName>
</protein>
<proteinExistence type="predicted"/>
<accession>A0AAV7S7H4</accession>
<reference evidence="2" key="1">
    <citation type="journal article" date="2022" name="bioRxiv">
        <title>Sequencing and chromosome-scale assembly of the giantPleurodeles waltlgenome.</title>
        <authorList>
            <person name="Brown T."/>
            <person name="Elewa A."/>
            <person name="Iarovenko S."/>
            <person name="Subramanian E."/>
            <person name="Araus A.J."/>
            <person name="Petzold A."/>
            <person name="Susuki M."/>
            <person name="Suzuki K.-i.T."/>
            <person name="Hayashi T."/>
            <person name="Toyoda A."/>
            <person name="Oliveira C."/>
            <person name="Osipova E."/>
            <person name="Leigh N.D."/>
            <person name="Simon A."/>
            <person name="Yun M.H."/>
        </authorList>
    </citation>
    <scope>NUCLEOTIDE SEQUENCE</scope>
    <source>
        <strain evidence="2">20211129_DDA</strain>
        <tissue evidence="2">Liver</tissue>
    </source>
</reference>
<feature type="region of interest" description="Disordered" evidence="1">
    <location>
        <begin position="102"/>
        <end position="125"/>
    </location>
</feature>
<dbReference type="EMBL" id="JANPWB010000008">
    <property type="protein sequence ID" value="KAJ1160464.1"/>
    <property type="molecule type" value="Genomic_DNA"/>
</dbReference>
<sequence>MERLSFEEDPDTATPPKKPHKGAWPRWRRWRTRWSVLCRLGLRHRFPTPVGELLGCPVIAPGPRTAGSPGRLRQSRAEERGRVAGAGSCSRRARLAVVRDARRGLGPGGRTPVRGGAAGVRRGSRCGPDVALSTGALRAAEAWAP</sequence>
<feature type="region of interest" description="Disordered" evidence="1">
    <location>
        <begin position="59"/>
        <end position="86"/>
    </location>
</feature>
<name>A0AAV7S7H4_PLEWA</name>